<feature type="domain" description="Mechanosensitive ion channel MscS" evidence="10">
    <location>
        <begin position="633"/>
        <end position="699"/>
    </location>
</feature>
<evidence type="ECO:0000313" key="12">
    <source>
        <dbReference type="EMBL" id="KRG72242.1"/>
    </source>
</evidence>
<feature type="transmembrane region" description="Helical" evidence="8">
    <location>
        <begin position="354"/>
        <end position="376"/>
    </location>
</feature>
<evidence type="ECO:0000256" key="3">
    <source>
        <dbReference type="ARBA" id="ARBA00022475"/>
    </source>
</evidence>
<dbReference type="Proteomes" id="UP000051863">
    <property type="component" value="Unassembled WGS sequence"/>
</dbReference>
<name>A0A0R0D084_9GAMM</name>
<feature type="transmembrane region" description="Helical" evidence="8">
    <location>
        <begin position="617"/>
        <end position="639"/>
    </location>
</feature>
<dbReference type="GO" id="GO:0005886">
    <property type="term" value="C:plasma membrane"/>
    <property type="evidence" value="ECO:0007669"/>
    <property type="project" value="UniProtKB-SubCell"/>
</dbReference>
<gene>
    <name evidence="12" type="ORF">ABB27_02300</name>
</gene>
<dbReference type="PANTHER" id="PTHR30347">
    <property type="entry name" value="POTASSIUM CHANNEL RELATED"/>
    <property type="match status" value="1"/>
</dbReference>
<feature type="transmembrane region" description="Helical" evidence="8">
    <location>
        <begin position="329"/>
        <end position="347"/>
    </location>
</feature>
<keyword evidence="3" id="KW-1003">Cell membrane</keyword>
<reference evidence="12 13" key="1">
    <citation type="submission" date="2015-05" db="EMBL/GenBank/DDBJ databases">
        <title>Genome sequencing and analysis of members of genus Stenotrophomonas.</title>
        <authorList>
            <person name="Patil P.P."/>
            <person name="Midha S."/>
            <person name="Patil P.B."/>
        </authorList>
    </citation>
    <scope>NUCLEOTIDE SEQUENCE [LARGE SCALE GENOMIC DNA]</scope>
    <source>
        <strain evidence="12 13">DSM 18941</strain>
    </source>
</reference>
<dbReference type="InterPro" id="IPR052702">
    <property type="entry name" value="MscS-like_channel"/>
</dbReference>
<feature type="signal peptide" evidence="9">
    <location>
        <begin position="1"/>
        <end position="21"/>
    </location>
</feature>
<dbReference type="Pfam" id="PF00924">
    <property type="entry name" value="MS_channel_2nd"/>
    <property type="match status" value="1"/>
</dbReference>
<dbReference type="SUPFAM" id="SSF50182">
    <property type="entry name" value="Sm-like ribonucleoproteins"/>
    <property type="match status" value="1"/>
</dbReference>
<feature type="domain" description="Mechanosensitive ion channel MscS C-terminal" evidence="11">
    <location>
        <begin position="707"/>
        <end position="790"/>
    </location>
</feature>
<keyword evidence="6 8" id="KW-0472">Membrane</keyword>
<evidence type="ECO:0000256" key="7">
    <source>
        <dbReference type="SAM" id="MobiDB-lite"/>
    </source>
</evidence>
<evidence type="ECO:0000256" key="6">
    <source>
        <dbReference type="ARBA" id="ARBA00023136"/>
    </source>
</evidence>
<dbReference type="InterPro" id="IPR006685">
    <property type="entry name" value="MscS_channel_2nd"/>
</dbReference>
<dbReference type="Gene3D" id="3.30.70.100">
    <property type="match status" value="1"/>
</dbReference>
<keyword evidence="5 8" id="KW-1133">Transmembrane helix</keyword>
<evidence type="ECO:0000256" key="9">
    <source>
        <dbReference type="SAM" id="SignalP"/>
    </source>
</evidence>
<dbReference type="InterPro" id="IPR023408">
    <property type="entry name" value="MscS_beta-dom_sf"/>
</dbReference>
<evidence type="ECO:0000256" key="5">
    <source>
        <dbReference type="ARBA" id="ARBA00022989"/>
    </source>
</evidence>
<feature type="transmembrane region" description="Helical" evidence="8">
    <location>
        <begin position="268"/>
        <end position="285"/>
    </location>
</feature>
<feature type="transmembrane region" description="Helical" evidence="8">
    <location>
        <begin position="499"/>
        <end position="523"/>
    </location>
</feature>
<dbReference type="PANTHER" id="PTHR30347:SF1">
    <property type="entry name" value="MECHANOSENSITIVE CHANNEL MSCK"/>
    <property type="match status" value="1"/>
</dbReference>
<feature type="transmembrane region" description="Helical" evidence="8">
    <location>
        <begin position="382"/>
        <end position="402"/>
    </location>
</feature>
<protein>
    <submittedName>
        <fullName evidence="12">Mechanosensitive ion channel protein MscS</fullName>
    </submittedName>
</protein>
<keyword evidence="4 8" id="KW-0812">Transmembrane</keyword>
<feature type="transmembrane region" description="Helical" evidence="8">
    <location>
        <begin position="457"/>
        <end position="478"/>
    </location>
</feature>
<dbReference type="AlphaFoldDB" id="A0A0R0D084"/>
<comment type="caution">
    <text evidence="12">The sequence shown here is derived from an EMBL/GenBank/DDBJ whole genome shotgun (WGS) entry which is preliminary data.</text>
</comment>
<dbReference type="Gene3D" id="1.10.287.1260">
    <property type="match status" value="1"/>
</dbReference>
<proteinExistence type="inferred from homology"/>
<feature type="transmembrane region" description="Helical" evidence="8">
    <location>
        <begin position="585"/>
        <end position="611"/>
    </location>
</feature>
<feature type="transmembrane region" description="Helical" evidence="8">
    <location>
        <begin position="543"/>
        <end position="564"/>
    </location>
</feature>
<evidence type="ECO:0000256" key="1">
    <source>
        <dbReference type="ARBA" id="ARBA00004651"/>
    </source>
</evidence>
<keyword evidence="9" id="KW-0732">Signal</keyword>
<comment type="similarity">
    <text evidence="2">Belongs to the MscS (TC 1.A.23) family.</text>
</comment>
<dbReference type="SUPFAM" id="SSF82861">
    <property type="entry name" value="Mechanosensitive channel protein MscS (YggB), transmembrane region"/>
    <property type="match status" value="1"/>
</dbReference>
<dbReference type="GO" id="GO:0008381">
    <property type="term" value="F:mechanosensitive monoatomic ion channel activity"/>
    <property type="evidence" value="ECO:0007669"/>
    <property type="project" value="UniProtKB-ARBA"/>
</dbReference>
<dbReference type="InterPro" id="IPR010920">
    <property type="entry name" value="LSM_dom_sf"/>
</dbReference>
<sequence>MHWLRPAVLFLAATCCHAAHAQATPPPTPAAAAQSTPTPPEPVDSALIVIRADTDERLAISAIELAGQPDPTAALAPTLEAITRSVDQRSQALSPVQLRRVPIIRLESLDRHWKFDSKRFARWRDALQTATEPYAADAAELARRRASWQLTRQHPTDIPPVLLSRIDALITLLTRAEQALAGPLSRQMELGARANALEARLQSGHAAVTDAITYLDHQLLQLDAPPLWQAEVDSPDQRAAASDALSSGLQIELEFSRAYVGEHRRTQFLFHAIQVLLIPLLIWGWHYSRRMSANGSIEAATQRVLARPVSTWLLLSTIVMLVIEPDAPLLTLQIGMLFALVSVLRLLPPGSRRLLGYWPLVASLLYLLGGLGIVFLSSNIAFRYYTLALTVTAMLLTGLVQWQAYRSGHTRATGRAGQALRMAAWGAQGLFAVSLLANVVGNLTLAEMLTSAIIDSAYFGLLLYVGIAALLSLLHLLLSRPSLARYRLARDHAPPLLALLRRLGIFAAVVGWVVYAMDSFRILRPTYTVLSSLLSYEFSIGEFSLSLGQVLAFIAAITIAFWSARITRLLLQDVLQHGTSISRGIGNSIASLASYAVLMLGLIIALSAAGFKGSQLALLFGALGVGIGFGLQNVVNNFVSGLILMFERPIQPGDVVEVGTINGRVRDIGMRSTRIKTFDGADVVVPNGTLLSEPLVNWTLLDRNRRIEVNVGVAYGSNPQQVLELLSNCAKQTPSVANEPPVAALFVGFGASSLDFSVRAWTRDYDNWLSVRSELISRIHAALQDAGIDIPYPQQDVHVRSLPKAPPDASGPPLPPTA</sequence>
<dbReference type="SUPFAM" id="SSF82689">
    <property type="entry name" value="Mechanosensitive channel protein MscS (YggB), C-terminal domain"/>
    <property type="match status" value="1"/>
</dbReference>
<dbReference type="InterPro" id="IPR049278">
    <property type="entry name" value="MS_channel_C"/>
</dbReference>
<organism evidence="12 13">
    <name type="scientific">Stenotrophomonas terrae</name>
    <dbReference type="NCBI Taxonomy" id="405446"/>
    <lineage>
        <taxon>Bacteria</taxon>
        <taxon>Pseudomonadati</taxon>
        <taxon>Pseudomonadota</taxon>
        <taxon>Gammaproteobacteria</taxon>
        <taxon>Lysobacterales</taxon>
        <taxon>Lysobacteraceae</taxon>
        <taxon>Stenotrophomonas</taxon>
    </lineage>
</organism>
<dbReference type="InterPro" id="IPR011014">
    <property type="entry name" value="MscS_channel_TM-2"/>
</dbReference>
<dbReference type="EMBL" id="LDJJ01000006">
    <property type="protein sequence ID" value="KRG72242.1"/>
    <property type="molecule type" value="Genomic_DNA"/>
</dbReference>
<dbReference type="Pfam" id="PF21082">
    <property type="entry name" value="MS_channel_3rd"/>
    <property type="match status" value="1"/>
</dbReference>
<dbReference type="InterPro" id="IPR011066">
    <property type="entry name" value="MscS_channel_C_sf"/>
</dbReference>
<evidence type="ECO:0000256" key="4">
    <source>
        <dbReference type="ARBA" id="ARBA00022692"/>
    </source>
</evidence>
<keyword evidence="13" id="KW-1185">Reference proteome</keyword>
<evidence type="ECO:0000259" key="10">
    <source>
        <dbReference type="Pfam" id="PF00924"/>
    </source>
</evidence>
<feature type="transmembrane region" description="Helical" evidence="8">
    <location>
        <begin position="305"/>
        <end position="323"/>
    </location>
</feature>
<evidence type="ECO:0000313" key="13">
    <source>
        <dbReference type="Proteomes" id="UP000051863"/>
    </source>
</evidence>
<comment type="subcellular location">
    <subcellularLocation>
        <location evidence="1">Cell membrane</location>
        <topology evidence="1">Multi-pass membrane protein</topology>
    </subcellularLocation>
</comment>
<feature type="transmembrane region" description="Helical" evidence="8">
    <location>
        <begin position="423"/>
        <end position="445"/>
    </location>
</feature>
<feature type="chain" id="PRO_5006395005" evidence="9">
    <location>
        <begin position="22"/>
        <end position="818"/>
    </location>
</feature>
<evidence type="ECO:0000256" key="8">
    <source>
        <dbReference type="SAM" id="Phobius"/>
    </source>
</evidence>
<dbReference type="PATRIC" id="fig|405446.3.peg.3092"/>
<feature type="region of interest" description="Disordered" evidence="7">
    <location>
        <begin position="799"/>
        <end position="818"/>
    </location>
</feature>
<feature type="region of interest" description="Disordered" evidence="7">
    <location>
        <begin position="21"/>
        <end position="43"/>
    </location>
</feature>
<evidence type="ECO:0000256" key="2">
    <source>
        <dbReference type="ARBA" id="ARBA00008017"/>
    </source>
</evidence>
<accession>A0A0R0D084</accession>
<feature type="compositionally biased region" description="Pro residues" evidence="7">
    <location>
        <begin position="804"/>
        <end position="818"/>
    </location>
</feature>
<dbReference type="Gene3D" id="2.30.30.60">
    <property type="match status" value="1"/>
</dbReference>
<evidence type="ECO:0000259" key="11">
    <source>
        <dbReference type="Pfam" id="PF21082"/>
    </source>
</evidence>